<protein>
    <submittedName>
        <fullName evidence="2">NH(3)-dependent NAD(+) synthetase</fullName>
    </submittedName>
</protein>
<comment type="caution">
    <text evidence="2">The sequence shown here is derived from an EMBL/GenBank/DDBJ whole genome shotgun (WGS) entry which is preliminary data.</text>
</comment>
<name>W1XMU0_9ZZZZ</name>
<feature type="domain" description="NAD/GMP synthase" evidence="1">
    <location>
        <begin position="2"/>
        <end position="74"/>
    </location>
</feature>
<dbReference type="EMBL" id="AZMM01014051">
    <property type="protein sequence ID" value="ETJ31456.1"/>
    <property type="molecule type" value="Genomic_DNA"/>
</dbReference>
<organism evidence="2">
    <name type="scientific">human gut metagenome</name>
    <dbReference type="NCBI Taxonomy" id="408170"/>
    <lineage>
        <taxon>unclassified sequences</taxon>
        <taxon>metagenomes</taxon>
        <taxon>organismal metagenomes</taxon>
    </lineage>
</organism>
<evidence type="ECO:0000313" key="2">
    <source>
        <dbReference type="EMBL" id="ETJ31456.1"/>
    </source>
</evidence>
<accession>W1XMU0</accession>
<dbReference type="GO" id="GO:0006163">
    <property type="term" value="P:purine nucleotide metabolic process"/>
    <property type="evidence" value="ECO:0007669"/>
    <property type="project" value="UniProtKB-ARBA"/>
</dbReference>
<evidence type="ECO:0000259" key="1">
    <source>
        <dbReference type="Pfam" id="PF02540"/>
    </source>
</evidence>
<dbReference type="SUPFAM" id="SSF52402">
    <property type="entry name" value="Adenine nucleotide alpha hydrolases-like"/>
    <property type="match status" value="1"/>
</dbReference>
<reference evidence="2" key="1">
    <citation type="submission" date="2013-12" db="EMBL/GenBank/DDBJ databases">
        <title>A Varibaculum cambriense genome reconstructed from a premature infant gut community with otherwise low bacterial novelty that shifts toward anaerobic metabolism during the third week of life.</title>
        <authorList>
            <person name="Brown C.T."/>
            <person name="Sharon I."/>
            <person name="Thomas B.C."/>
            <person name="Castelle C.J."/>
            <person name="Morowitz M.J."/>
            <person name="Banfield J.F."/>
        </authorList>
    </citation>
    <scope>NUCLEOTIDE SEQUENCE</scope>
</reference>
<dbReference type="Pfam" id="PF02540">
    <property type="entry name" value="NAD_synthase"/>
    <property type="match status" value="1"/>
</dbReference>
<dbReference type="AlphaFoldDB" id="W1XMU0"/>
<sequence length="84" mass="9648">NLVVEEVRQIGRLLDIPKYLVDKTPSDGLSGLSDEDKLGFTYAVLDHYIRTGEIEDQATKERIDHLNRINKHKLELMPSFDPNL</sequence>
<gene>
    <name evidence="2" type="ORF">Q604_UNBC14051G0001</name>
</gene>
<dbReference type="Gene3D" id="3.40.50.620">
    <property type="entry name" value="HUPs"/>
    <property type="match status" value="1"/>
</dbReference>
<feature type="non-terminal residue" evidence="2">
    <location>
        <position position="1"/>
    </location>
</feature>
<dbReference type="InterPro" id="IPR014729">
    <property type="entry name" value="Rossmann-like_a/b/a_fold"/>
</dbReference>
<dbReference type="InterPro" id="IPR022310">
    <property type="entry name" value="NAD/GMP_synthase"/>
</dbReference>
<proteinExistence type="predicted"/>